<dbReference type="GO" id="GO:0005886">
    <property type="term" value="C:plasma membrane"/>
    <property type="evidence" value="ECO:0007669"/>
    <property type="project" value="UniProtKB-SubCell"/>
</dbReference>
<feature type="transmembrane region" description="Helical" evidence="7">
    <location>
        <begin position="6"/>
        <end position="28"/>
    </location>
</feature>
<evidence type="ECO:0000313" key="10">
    <source>
        <dbReference type="EMBL" id="OMF58811.1"/>
    </source>
</evidence>
<dbReference type="STRING" id="297318.BK138_10040"/>
<dbReference type="Pfam" id="PF20730">
    <property type="entry name" value="YetF_N"/>
    <property type="match status" value="1"/>
</dbReference>
<evidence type="ECO:0000256" key="2">
    <source>
        <dbReference type="ARBA" id="ARBA00006448"/>
    </source>
</evidence>
<dbReference type="PANTHER" id="PTHR34582:SF5">
    <property type="entry name" value="UPF0702 TRANSMEMBRANE PROTEIN YETF"/>
    <property type="match status" value="1"/>
</dbReference>
<comment type="similarity">
    <text evidence="2">Belongs to the UPF0702 family.</text>
</comment>
<dbReference type="InterPro" id="IPR048454">
    <property type="entry name" value="YetF_N"/>
</dbReference>
<gene>
    <name evidence="10" type="ORF">BK138_10040</name>
</gene>
<reference evidence="10 11" key="1">
    <citation type="submission" date="2016-11" db="EMBL/GenBank/DDBJ databases">
        <title>Paenibacillus species isolates.</title>
        <authorList>
            <person name="Beno S.M."/>
        </authorList>
    </citation>
    <scope>NUCLEOTIDE SEQUENCE [LARGE SCALE GENOMIC DNA]</scope>
    <source>
        <strain evidence="10 11">FSL R5-0378</strain>
    </source>
</reference>
<comment type="caution">
    <text evidence="10">The sequence shown here is derived from an EMBL/GenBank/DDBJ whole genome shotgun (WGS) entry which is preliminary data.</text>
</comment>
<evidence type="ECO:0000256" key="4">
    <source>
        <dbReference type="ARBA" id="ARBA00022692"/>
    </source>
</evidence>
<dbReference type="Proteomes" id="UP000187172">
    <property type="component" value="Unassembled WGS sequence"/>
</dbReference>
<evidence type="ECO:0000256" key="1">
    <source>
        <dbReference type="ARBA" id="ARBA00004651"/>
    </source>
</evidence>
<keyword evidence="5 7" id="KW-1133">Transmembrane helix</keyword>
<evidence type="ECO:0008006" key="12">
    <source>
        <dbReference type="Google" id="ProtNLM"/>
    </source>
</evidence>
<accession>A0A1R1F429</accession>
<dbReference type="InterPro" id="IPR007353">
    <property type="entry name" value="DUF421"/>
</dbReference>
<protein>
    <recommendedName>
        <fullName evidence="12">DUF421 domain-containing protein</fullName>
    </recommendedName>
</protein>
<dbReference type="Pfam" id="PF04239">
    <property type="entry name" value="DUF421"/>
    <property type="match status" value="1"/>
</dbReference>
<keyword evidence="4 7" id="KW-0812">Transmembrane</keyword>
<organism evidence="10 11">
    <name type="scientific">Paenibacillus rhizosphaerae</name>
    <dbReference type="NCBI Taxonomy" id="297318"/>
    <lineage>
        <taxon>Bacteria</taxon>
        <taxon>Bacillati</taxon>
        <taxon>Bacillota</taxon>
        <taxon>Bacilli</taxon>
        <taxon>Bacillales</taxon>
        <taxon>Paenibacillaceae</taxon>
        <taxon>Paenibacillus</taxon>
    </lineage>
</organism>
<evidence type="ECO:0000256" key="3">
    <source>
        <dbReference type="ARBA" id="ARBA00022475"/>
    </source>
</evidence>
<evidence type="ECO:0000256" key="6">
    <source>
        <dbReference type="ARBA" id="ARBA00023136"/>
    </source>
</evidence>
<name>A0A1R1F429_9BACL</name>
<dbReference type="Gene3D" id="3.30.240.20">
    <property type="entry name" value="bsu07140 like domains"/>
    <property type="match status" value="2"/>
</dbReference>
<evidence type="ECO:0000259" key="8">
    <source>
        <dbReference type="Pfam" id="PF04239"/>
    </source>
</evidence>
<dbReference type="PANTHER" id="PTHR34582">
    <property type="entry name" value="UPF0702 TRANSMEMBRANE PROTEIN YCAP"/>
    <property type="match status" value="1"/>
</dbReference>
<keyword evidence="3" id="KW-1003">Cell membrane</keyword>
<evidence type="ECO:0000256" key="7">
    <source>
        <dbReference type="SAM" id="Phobius"/>
    </source>
</evidence>
<comment type="subcellular location">
    <subcellularLocation>
        <location evidence="1">Cell membrane</location>
        <topology evidence="1">Multi-pass membrane protein</topology>
    </subcellularLocation>
</comment>
<proteinExistence type="inferred from homology"/>
<evidence type="ECO:0000256" key="5">
    <source>
        <dbReference type="ARBA" id="ARBA00022989"/>
    </source>
</evidence>
<evidence type="ECO:0000259" key="9">
    <source>
        <dbReference type="Pfam" id="PF20730"/>
    </source>
</evidence>
<dbReference type="AlphaFoldDB" id="A0A1R1F429"/>
<dbReference type="InterPro" id="IPR023090">
    <property type="entry name" value="UPF0702_alpha/beta_dom_sf"/>
</dbReference>
<keyword evidence="11" id="KW-1185">Reference proteome</keyword>
<sequence>MPEIHLGPVTLKLIVGFFLLFVIVRFAGRKIIKQITPFTFIASIVFGELLGNALYEPKVGLSYIIYSICLWGVLLVIIEYLGQKSLFFRGIFEGKPSALIKNGVLDLQALKKNRMNINQLQSLLRQSETFSIREVAFCYLEADGSLSILKKSRYQKTTGEDLNLPDKPVYVPVTIIRDGKVLWDEIKDLGFDESWLRAQLEPYHITDYKDVLIAEWQEGDGIYVQTYDKDASGR</sequence>
<evidence type="ECO:0000313" key="11">
    <source>
        <dbReference type="Proteomes" id="UP000187172"/>
    </source>
</evidence>
<feature type="domain" description="YetF C-terminal" evidence="8">
    <location>
        <begin position="83"/>
        <end position="217"/>
    </location>
</feature>
<keyword evidence="6 7" id="KW-0472">Membrane</keyword>
<feature type="domain" description="YetF-like N-terminal transmembrane" evidence="9">
    <location>
        <begin position="9"/>
        <end position="81"/>
    </location>
</feature>
<dbReference type="EMBL" id="MRTP01000001">
    <property type="protein sequence ID" value="OMF58811.1"/>
    <property type="molecule type" value="Genomic_DNA"/>
</dbReference>
<dbReference type="RefSeq" id="WP_076168942.1">
    <property type="nucleotide sequence ID" value="NZ_MRTP01000001.1"/>
</dbReference>
<feature type="transmembrane region" description="Helical" evidence="7">
    <location>
        <begin position="61"/>
        <end position="81"/>
    </location>
</feature>